<evidence type="ECO:0000256" key="4">
    <source>
        <dbReference type="ARBA" id="ARBA00022692"/>
    </source>
</evidence>
<dbReference type="OrthoDB" id="6133115at2759"/>
<reference evidence="9 10" key="1">
    <citation type="submission" date="2018-11" db="EMBL/GenBank/DDBJ databases">
        <title>Genome sequence of Saitozyma podzolica DSM 27192.</title>
        <authorList>
            <person name="Aliyu H."/>
            <person name="Gorte O."/>
            <person name="Ochsenreither K."/>
        </authorList>
    </citation>
    <scope>NUCLEOTIDE SEQUENCE [LARGE SCALE GENOMIC DNA]</scope>
    <source>
        <strain evidence="9 10">DSM 27192</strain>
    </source>
</reference>
<comment type="caution">
    <text evidence="9">The sequence shown here is derived from an EMBL/GenBank/DDBJ whole genome shotgun (WGS) entry which is preliminary data.</text>
</comment>
<evidence type="ECO:0000313" key="9">
    <source>
        <dbReference type="EMBL" id="RSH91664.1"/>
    </source>
</evidence>
<dbReference type="PANTHER" id="PTHR48022:SF64">
    <property type="entry name" value="MAJOR FACILITATOR SUPERFAMILY (MFS) PROFILE DOMAIN-CONTAINING PROTEIN"/>
    <property type="match status" value="1"/>
</dbReference>
<feature type="transmembrane region" description="Helical" evidence="7">
    <location>
        <begin position="356"/>
        <end position="376"/>
    </location>
</feature>
<dbReference type="Pfam" id="PF00083">
    <property type="entry name" value="Sugar_tr"/>
    <property type="match status" value="1"/>
</dbReference>
<dbReference type="SUPFAM" id="SSF103473">
    <property type="entry name" value="MFS general substrate transporter"/>
    <property type="match status" value="1"/>
</dbReference>
<dbReference type="GO" id="GO:0016020">
    <property type="term" value="C:membrane"/>
    <property type="evidence" value="ECO:0007669"/>
    <property type="project" value="UniProtKB-SubCell"/>
</dbReference>
<feature type="transmembrane region" description="Helical" evidence="7">
    <location>
        <begin position="105"/>
        <end position="123"/>
    </location>
</feature>
<dbReference type="EMBL" id="RSCD01000007">
    <property type="protein sequence ID" value="RSH91664.1"/>
    <property type="molecule type" value="Genomic_DNA"/>
</dbReference>
<feature type="transmembrane region" description="Helical" evidence="7">
    <location>
        <begin position="168"/>
        <end position="190"/>
    </location>
</feature>
<feature type="transmembrane region" description="Helical" evidence="7">
    <location>
        <begin position="287"/>
        <end position="309"/>
    </location>
</feature>
<keyword evidence="3" id="KW-0813">Transport</keyword>
<dbReference type="InterPro" id="IPR036259">
    <property type="entry name" value="MFS_trans_sf"/>
</dbReference>
<feature type="transmembrane region" description="Helical" evidence="7">
    <location>
        <begin position="453"/>
        <end position="472"/>
    </location>
</feature>
<evidence type="ECO:0000256" key="1">
    <source>
        <dbReference type="ARBA" id="ARBA00004141"/>
    </source>
</evidence>
<protein>
    <recommendedName>
        <fullName evidence="8">Major facilitator superfamily (MFS) profile domain-containing protein</fullName>
    </recommendedName>
</protein>
<name>A0A427YKP4_9TREE</name>
<comment type="subcellular location">
    <subcellularLocation>
        <location evidence="1">Membrane</location>
        <topology evidence="1">Multi-pass membrane protein</topology>
    </subcellularLocation>
</comment>
<dbReference type="Proteomes" id="UP000279259">
    <property type="component" value="Unassembled WGS sequence"/>
</dbReference>
<evidence type="ECO:0000256" key="2">
    <source>
        <dbReference type="ARBA" id="ARBA00010992"/>
    </source>
</evidence>
<feature type="transmembrane region" description="Helical" evidence="7">
    <location>
        <begin position="75"/>
        <end position="93"/>
    </location>
</feature>
<feature type="domain" description="Major facilitator superfamily (MFS) profile" evidence="8">
    <location>
        <begin position="37"/>
        <end position="476"/>
    </location>
</feature>
<evidence type="ECO:0000256" key="6">
    <source>
        <dbReference type="ARBA" id="ARBA00023136"/>
    </source>
</evidence>
<dbReference type="FunFam" id="1.20.1250.20:FF:000134">
    <property type="entry name" value="MFS sugar transporter protein"/>
    <property type="match status" value="1"/>
</dbReference>
<dbReference type="GO" id="GO:0005351">
    <property type="term" value="F:carbohydrate:proton symporter activity"/>
    <property type="evidence" value="ECO:0007669"/>
    <property type="project" value="TreeGrafter"/>
</dbReference>
<feature type="transmembrane region" description="Helical" evidence="7">
    <location>
        <begin position="423"/>
        <end position="441"/>
    </location>
</feature>
<dbReference type="InterPro" id="IPR050360">
    <property type="entry name" value="MFS_Sugar_Transporters"/>
</dbReference>
<dbReference type="PROSITE" id="PS50850">
    <property type="entry name" value="MFS"/>
    <property type="match status" value="1"/>
</dbReference>
<evidence type="ECO:0000256" key="7">
    <source>
        <dbReference type="SAM" id="Phobius"/>
    </source>
</evidence>
<dbReference type="AlphaFoldDB" id="A0A427YKP4"/>
<keyword evidence="5 7" id="KW-1133">Transmembrane helix</keyword>
<feature type="transmembrane region" description="Helical" evidence="7">
    <location>
        <begin position="135"/>
        <end position="156"/>
    </location>
</feature>
<dbReference type="Gene3D" id="1.20.1250.20">
    <property type="entry name" value="MFS general substrate transporter like domains"/>
    <property type="match status" value="1"/>
</dbReference>
<dbReference type="InterPro" id="IPR005828">
    <property type="entry name" value="MFS_sugar_transport-like"/>
</dbReference>
<feature type="transmembrane region" description="Helical" evidence="7">
    <location>
        <begin position="388"/>
        <end position="411"/>
    </location>
</feature>
<dbReference type="PANTHER" id="PTHR48022">
    <property type="entry name" value="PLASTIDIC GLUCOSE TRANSPORTER 4"/>
    <property type="match status" value="1"/>
</dbReference>
<evidence type="ECO:0000313" key="10">
    <source>
        <dbReference type="Proteomes" id="UP000279259"/>
    </source>
</evidence>
<keyword evidence="10" id="KW-1185">Reference proteome</keyword>
<evidence type="ECO:0000256" key="3">
    <source>
        <dbReference type="ARBA" id="ARBA00022448"/>
    </source>
</evidence>
<keyword evidence="4 7" id="KW-0812">Transmembrane</keyword>
<evidence type="ECO:0000259" key="8">
    <source>
        <dbReference type="PROSITE" id="PS50850"/>
    </source>
</evidence>
<gene>
    <name evidence="9" type="ORF">EHS25_009033</name>
</gene>
<sequence length="529" mass="57618">MPAGNVSRGGLGSLAGLPNNCNPKWWRDPGLLRLDLMLVAISVVQVTGGYDQSLLGSFQALDSCLGAMGNPDSSTIGVISILLTVGNIAATWPAQFVCDTFGRRWAIIFGGVFCIAAALVQTFSYSSGQYMAGRFLMGFGIIPGIVGASSLVNELAHPRQRPFIGAAYNVIWYIGSIVAAWLCYGLSLHISSSWEWRAPSIVQIVPSAFIISVVFFFPESPRWLISRGREDEAFDILVRFHANGDSEDPMVKAEFAEIVETLRLEKETRNGVTWRSMVATPGNRRRMLVVATLATINVWTGQGIISYYLTPVLKGAGITSALQIIGITGGNSICNFFIAGFSAWLAGRIARRTQFLISYGGMTVTHVTMTVLSAVYTKSPSTPLSNGIVAFLFLESGFYNVAMNPLVYAYPVEILSFSMRAKGISMFLWVTSIWSVVTNYANPVAVANIGYWYYVFFCFVYVIEIALIYFLFPETRGHTLEEINEIFDGPAAEIAIVDGEVKIGGRAVDPEKAPVEAVTVVPAAVQLDK</sequence>
<keyword evidence="6 7" id="KW-0472">Membrane</keyword>
<accession>A0A427YKP4</accession>
<feature type="transmembrane region" description="Helical" evidence="7">
    <location>
        <begin position="196"/>
        <end position="217"/>
    </location>
</feature>
<dbReference type="InterPro" id="IPR020846">
    <property type="entry name" value="MFS_dom"/>
</dbReference>
<organism evidence="9 10">
    <name type="scientific">Saitozyma podzolica</name>
    <dbReference type="NCBI Taxonomy" id="1890683"/>
    <lineage>
        <taxon>Eukaryota</taxon>
        <taxon>Fungi</taxon>
        <taxon>Dikarya</taxon>
        <taxon>Basidiomycota</taxon>
        <taxon>Agaricomycotina</taxon>
        <taxon>Tremellomycetes</taxon>
        <taxon>Tremellales</taxon>
        <taxon>Trimorphomycetaceae</taxon>
        <taxon>Saitozyma</taxon>
    </lineage>
</organism>
<proteinExistence type="inferred from homology"/>
<feature type="transmembrane region" description="Helical" evidence="7">
    <location>
        <begin position="321"/>
        <end position="344"/>
    </location>
</feature>
<comment type="similarity">
    <text evidence="2">Belongs to the major facilitator superfamily. Sugar transporter (TC 2.A.1.1) family.</text>
</comment>
<evidence type="ECO:0000256" key="5">
    <source>
        <dbReference type="ARBA" id="ARBA00022989"/>
    </source>
</evidence>